<sequence>MPALDHHLKPPQPATSAPIAEAEAATATATATAEQEPIEGAGLRLLSRSPHPYRRQSLELPYPSDRLHYNGRADNTPPDDSGTTRSGMTLIPPKDSPFASDSGTEADDEHYLKGLPAPKTRLHKGLRGRNEVLSGSSSPTLSPTIPEHHVAELGKRSTASIEEERRHNADRARQARVAIRRYVEVALVASLVLMVTSHPKVRPVVRLWFPECLTSLSLMASLLAIYPLRLFLWARKHRQPSKRIPFKVPTHFDPAPILYPQSITVLTTLLISTDNPSLLLPNLVLSLCSLPEQLIPSTTINTPFNSIHWLISCIPLYLAVSRQAPYLEPTEAAWSLLDSTHLTPELVVLLYPLHWCLREALHHLTTTSLLPAELELFAIALINVLLLSSSPQMRILKALLWVGGLSVVIICGPVITWGIALARVPRWRFRRDNGRPAFYFLYKLARRVSSWGRLLWGVRDDLGSRGFNAAAAWPSSDDSDVPAPLSAVSSRPSVVDGPFDADVSPRKQGIDGTGLEDPATNSYTISRSKTFPVVSSPTHKRMPTHTAAGRKRRSMSISVREFCALTQRQATARKWIYAAYVYVSLAAIIVFNVREYITRYALDGQEAIGWALAYFFGHIPWFRLKVLGEGFDDWIPLPPLPGDFGRLCHEGWVQNIRVTALGTANTRLLISAYWVMILAFGLVVVYRLKDIYEVDTRRKAFHFMMVGMFLPATYVDPHFAALSLAFALAIFLILDLLRASQLPPLSKPIATFLAPYVDGRDFRGPVVISHIFLLVGCAIPLWLTLASLPRGGDGGWEVPVREVSMVSGVICVGLGDAAASLIGRRWGHHKWVWGGGKSLEGSAAFAAAVFMGLMTSVVWLRVGRWPVAEELGKGAARGNVEWLAGWGREIRNAGICASVASLTEAVLTGGNDNVVVPVMLWTCVKSIGA</sequence>
<keyword evidence="4" id="KW-0808">Transferase</keyword>
<evidence type="ECO:0000256" key="8">
    <source>
        <dbReference type="ARBA" id="ARBA00022989"/>
    </source>
</evidence>
<dbReference type="GO" id="GO:0043048">
    <property type="term" value="P:dolichyl monophosphate biosynthetic process"/>
    <property type="evidence" value="ECO:0007669"/>
    <property type="project" value="TreeGrafter"/>
</dbReference>
<feature type="transmembrane region" description="Helical" evidence="11">
    <location>
        <begin position="398"/>
        <end position="422"/>
    </location>
</feature>
<gene>
    <name evidence="12" type="ORF">DNG_02032</name>
</gene>
<name>A0AAE8MRU7_9PEZI</name>
<dbReference type="AlphaFoldDB" id="A0AAE8MRU7"/>
<dbReference type="InterPro" id="IPR032974">
    <property type="entry name" value="Polypren_kinase"/>
</dbReference>
<evidence type="ECO:0000256" key="3">
    <source>
        <dbReference type="ARBA" id="ARBA00012132"/>
    </source>
</evidence>
<keyword evidence="12" id="KW-0548">Nucleotidyltransferase</keyword>
<dbReference type="GO" id="GO:0004168">
    <property type="term" value="F:dolichol kinase activity"/>
    <property type="evidence" value="ECO:0007669"/>
    <property type="project" value="UniProtKB-EC"/>
</dbReference>
<feature type="transmembrane region" description="Helical" evidence="11">
    <location>
        <begin position="721"/>
        <end position="737"/>
    </location>
</feature>
<comment type="caution">
    <text evidence="12">The sequence shown here is derived from an EMBL/GenBank/DDBJ whole genome shotgun (WGS) entry which is preliminary data.</text>
</comment>
<dbReference type="EMBL" id="ONZQ02000002">
    <property type="protein sequence ID" value="SPN98993.1"/>
    <property type="molecule type" value="Genomic_DNA"/>
</dbReference>
<accession>A0AAE8MRU7</accession>
<feature type="transmembrane region" description="Helical" evidence="11">
    <location>
        <begin position="843"/>
        <end position="862"/>
    </location>
</feature>
<feature type="transmembrane region" description="Helical" evidence="11">
    <location>
        <begin position="575"/>
        <end position="593"/>
    </location>
</feature>
<evidence type="ECO:0000256" key="6">
    <source>
        <dbReference type="ARBA" id="ARBA00022777"/>
    </source>
</evidence>
<dbReference type="EC" id="2.7.1.108" evidence="3"/>
<keyword evidence="13" id="KW-1185">Reference proteome</keyword>
<feature type="compositionally biased region" description="Low complexity" evidence="10">
    <location>
        <begin position="133"/>
        <end position="144"/>
    </location>
</feature>
<evidence type="ECO:0000256" key="7">
    <source>
        <dbReference type="ARBA" id="ARBA00022824"/>
    </source>
</evidence>
<evidence type="ECO:0000256" key="11">
    <source>
        <dbReference type="SAM" id="Phobius"/>
    </source>
</evidence>
<evidence type="ECO:0000313" key="12">
    <source>
        <dbReference type="EMBL" id="SPN98993.1"/>
    </source>
</evidence>
<organism evidence="12 13">
    <name type="scientific">Cephalotrichum gorgonifer</name>
    <dbReference type="NCBI Taxonomy" id="2041049"/>
    <lineage>
        <taxon>Eukaryota</taxon>
        <taxon>Fungi</taxon>
        <taxon>Dikarya</taxon>
        <taxon>Ascomycota</taxon>
        <taxon>Pezizomycotina</taxon>
        <taxon>Sordariomycetes</taxon>
        <taxon>Hypocreomycetidae</taxon>
        <taxon>Microascales</taxon>
        <taxon>Microascaceae</taxon>
        <taxon>Cephalotrichum</taxon>
    </lineage>
</organism>
<reference evidence="12" key="1">
    <citation type="submission" date="2018-03" db="EMBL/GenBank/DDBJ databases">
        <authorList>
            <person name="Guldener U."/>
        </authorList>
    </citation>
    <scope>NUCLEOTIDE SEQUENCE</scope>
</reference>
<comment type="similarity">
    <text evidence="2">Belongs to the polyprenol kinase family.</text>
</comment>
<evidence type="ECO:0000256" key="9">
    <source>
        <dbReference type="ARBA" id="ARBA00023136"/>
    </source>
</evidence>
<keyword evidence="9 11" id="KW-0472">Membrane</keyword>
<keyword evidence="5 11" id="KW-0812">Transmembrane</keyword>
<dbReference type="GO" id="GO:0016779">
    <property type="term" value="F:nucleotidyltransferase activity"/>
    <property type="evidence" value="ECO:0007669"/>
    <property type="project" value="UniProtKB-KW"/>
</dbReference>
<feature type="region of interest" description="Disordered" evidence="10">
    <location>
        <begin position="1"/>
        <end position="147"/>
    </location>
</feature>
<feature type="transmembrane region" description="Helical" evidence="11">
    <location>
        <begin position="668"/>
        <end position="688"/>
    </location>
</feature>
<evidence type="ECO:0000256" key="4">
    <source>
        <dbReference type="ARBA" id="ARBA00022679"/>
    </source>
</evidence>
<protein>
    <recommendedName>
        <fullName evidence="3">dolichol kinase</fullName>
        <ecNumber evidence="3">2.7.1.108</ecNumber>
    </recommendedName>
</protein>
<comment type="subcellular location">
    <subcellularLocation>
        <location evidence="1">Endoplasmic reticulum membrane</location>
        <topology evidence="1">Multi-pass membrane protein</topology>
    </subcellularLocation>
</comment>
<evidence type="ECO:0000256" key="10">
    <source>
        <dbReference type="SAM" id="MobiDB-lite"/>
    </source>
</evidence>
<dbReference type="PANTHER" id="PTHR13205">
    <property type="entry name" value="TRANSMEMBRANE PROTEIN 15-RELATED"/>
    <property type="match status" value="1"/>
</dbReference>
<feature type="compositionally biased region" description="Low complexity" evidence="10">
    <location>
        <begin position="14"/>
        <end position="39"/>
    </location>
</feature>
<keyword evidence="7" id="KW-0256">Endoplasmic reticulum</keyword>
<dbReference type="PANTHER" id="PTHR13205:SF15">
    <property type="entry name" value="DOLICHOL KINASE"/>
    <property type="match status" value="1"/>
</dbReference>
<keyword evidence="6" id="KW-0418">Kinase</keyword>
<evidence type="ECO:0000256" key="5">
    <source>
        <dbReference type="ARBA" id="ARBA00022692"/>
    </source>
</evidence>
<feature type="transmembrane region" description="Helical" evidence="11">
    <location>
        <begin position="766"/>
        <end position="783"/>
    </location>
</feature>
<dbReference type="GO" id="GO:0005789">
    <property type="term" value="C:endoplasmic reticulum membrane"/>
    <property type="evidence" value="ECO:0007669"/>
    <property type="project" value="UniProtKB-SubCell"/>
</dbReference>
<evidence type="ECO:0000256" key="2">
    <source>
        <dbReference type="ARBA" id="ARBA00010794"/>
    </source>
</evidence>
<evidence type="ECO:0000313" key="13">
    <source>
        <dbReference type="Proteomes" id="UP001187682"/>
    </source>
</evidence>
<dbReference type="Proteomes" id="UP001187682">
    <property type="component" value="Unassembled WGS sequence"/>
</dbReference>
<proteinExistence type="inferred from homology"/>
<evidence type="ECO:0000256" key="1">
    <source>
        <dbReference type="ARBA" id="ARBA00004477"/>
    </source>
</evidence>
<keyword evidence="8 11" id="KW-1133">Transmembrane helix</keyword>